<protein>
    <submittedName>
        <fullName evidence="6">DeoR/GlpR transcriptional regulator</fullName>
    </submittedName>
</protein>
<gene>
    <name evidence="6" type="ORF">KAJ83_06080</name>
</gene>
<name>A0A8J7S6M9_9PROT</name>
<feature type="domain" description="HTH deoR-type" evidence="5">
    <location>
        <begin position="3"/>
        <end position="58"/>
    </location>
</feature>
<dbReference type="InterPro" id="IPR014036">
    <property type="entry name" value="DeoR-like_C"/>
</dbReference>
<evidence type="ECO:0000259" key="5">
    <source>
        <dbReference type="PROSITE" id="PS51000"/>
    </source>
</evidence>
<dbReference type="InterPro" id="IPR037171">
    <property type="entry name" value="NagB/RpiA_transferase-like"/>
</dbReference>
<dbReference type="Proteomes" id="UP000672602">
    <property type="component" value="Unassembled WGS sequence"/>
</dbReference>
<proteinExistence type="predicted"/>
<dbReference type="InterPro" id="IPR001034">
    <property type="entry name" value="DeoR_HTH"/>
</dbReference>
<dbReference type="SUPFAM" id="SSF100950">
    <property type="entry name" value="NagB/RpiA/CoA transferase-like"/>
    <property type="match status" value="1"/>
</dbReference>
<dbReference type="Pfam" id="PF08220">
    <property type="entry name" value="HTH_DeoR"/>
    <property type="match status" value="1"/>
</dbReference>
<dbReference type="PROSITE" id="PS51000">
    <property type="entry name" value="HTH_DEOR_2"/>
    <property type="match status" value="1"/>
</dbReference>
<evidence type="ECO:0000256" key="4">
    <source>
        <dbReference type="SAM" id="MobiDB-lite"/>
    </source>
</evidence>
<evidence type="ECO:0000313" key="7">
    <source>
        <dbReference type="Proteomes" id="UP000672602"/>
    </source>
</evidence>
<evidence type="ECO:0000313" key="6">
    <source>
        <dbReference type="EMBL" id="MBP5856567.1"/>
    </source>
</evidence>
<dbReference type="PANTHER" id="PTHR30363">
    <property type="entry name" value="HTH-TYPE TRANSCRIPTIONAL REGULATOR SRLR-RELATED"/>
    <property type="match status" value="1"/>
</dbReference>
<organism evidence="6 7">
    <name type="scientific">Marivibrio halodurans</name>
    <dbReference type="NCBI Taxonomy" id="2039722"/>
    <lineage>
        <taxon>Bacteria</taxon>
        <taxon>Pseudomonadati</taxon>
        <taxon>Pseudomonadota</taxon>
        <taxon>Alphaproteobacteria</taxon>
        <taxon>Rhodospirillales</taxon>
        <taxon>Rhodospirillaceae</taxon>
        <taxon>Marivibrio</taxon>
    </lineage>
</organism>
<comment type="caution">
    <text evidence="6">The sequence shown here is derived from an EMBL/GenBank/DDBJ whole genome shotgun (WGS) entry which is preliminary data.</text>
</comment>
<evidence type="ECO:0000256" key="3">
    <source>
        <dbReference type="ARBA" id="ARBA00023163"/>
    </source>
</evidence>
<dbReference type="AlphaFoldDB" id="A0A8J7S6M9"/>
<dbReference type="EMBL" id="JAGMWN010000002">
    <property type="protein sequence ID" value="MBP5856567.1"/>
    <property type="molecule type" value="Genomic_DNA"/>
</dbReference>
<sequence length="273" mass="29300">MSLTPRQNEMLAMARASGRLSVDGLARDFAVTPQTIRRDLNDLCGRGLLTRVHGGAMPANGTANVAYEERRAMAFAEKARIGAAAAALIPDSCSLILNIGTTTEQVAEALREHRDLVVITNNINVVSVLRGSPTTELILAGGVVRQSDGGIVGEAAVDFIRQFKVDWAVIGASALDEDGAILDFDYREVSVARAIVENARNTILVADRSKFERSAPVRICDLSRIDHVVTDAEPPARFRRACTRDGVSIHVTTPDGDGNRGANERPEGNDANE</sequence>
<dbReference type="RefSeq" id="WP_210681134.1">
    <property type="nucleotide sequence ID" value="NZ_JAGMWN010000002.1"/>
</dbReference>
<reference evidence="6" key="1">
    <citation type="submission" date="2021-04" db="EMBL/GenBank/DDBJ databases">
        <authorList>
            <person name="Zhang D.-C."/>
        </authorList>
    </citation>
    <scope>NUCLEOTIDE SEQUENCE</scope>
    <source>
        <strain evidence="6">CGMCC 1.15697</strain>
    </source>
</reference>
<dbReference type="InterPro" id="IPR036390">
    <property type="entry name" value="WH_DNA-bd_sf"/>
</dbReference>
<accession>A0A8J7S6M9</accession>
<dbReference type="SMART" id="SM01134">
    <property type="entry name" value="DeoRC"/>
    <property type="match status" value="1"/>
</dbReference>
<keyword evidence="3" id="KW-0804">Transcription</keyword>
<dbReference type="Gene3D" id="3.40.50.1360">
    <property type="match status" value="1"/>
</dbReference>
<dbReference type="SMART" id="SM00420">
    <property type="entry name" value="HTH_DEOR"/>
    <property type="match status" value="1"/>
</dbReference>
<dbReference type="InterPro" id="IPR050313">
    <property type="entry name" value="Carb_Metab_HTH_regulators"/>
</dbReference>
<dbReference type="PRINTS" id="PR00037">
    <property type="entry name" value="HTHLACR"/>
</dbReference>
<feature type="region of interest" description="Disordered" evidence="4">
    <location>
        <begin position="249"/>
        <end position="273"/>
    </location>
</feature>
<feature type="compositionally biased region" description="Basic and acidic residues" evidence="4">
    <location>
        <begin position="262"/>
        <end position="273"/>
    </location>
</feature>
<evidence type="ECO:0000256" key="1">
    <source>
        <dbReference type="ARBA" id="ARBA00022491"/>
    </source>
</evidence>
<keyword evidence="7" id="KW-1185">Reference proteome</keyword>
<dbReference type="GO" id="GO:0003700">
    <property type="term" value="F:DNA-binding transcription factor activity"/>
    <property type="evidence" value="ECO:0007669"/>
    <property type="project" value="InterPro"/>
</dbReference>
<evidence type="ECO:0000256" key="2">
    <source>
        <dbReference type="ARBA" id="ARBA00023015"/>
    </source>
</evidence>
<dbReference type="PANTHER" id="PTHR30363:SF4">
    <property type="entry name" value="GLYCEROL-3-PHOSPHATE REGULON REPRESSOR"/>
    <property type="match status" value="1"/>
</dbReference>
<dbReference type="SUPFAM" id="SSF46785">
    <property type="entry name" value="Winged helix' DNA-binding domain"/>
    <property type="match status" value="1"/>
</dbReference>
<keyword evidence="2" id="KW-0805">Transcription regulation</keyword>
<keyword evidence="1" id="KW-0678">Repressor</keyword>
<dbReference type="Pfam" id="PF00455">
    <property type="entry name" value="DeoRC"/>
    <property type="match status" value="1"/>
</dbReference>